<dbReference type="OrthoDB" id="7376212at2"/>
<dbReference type="GO" id="GO:0006352">
    <property type="term" value="P:DNA-templated transcription initiation"/>
    <property type="evidence" value="ECO:0007669"/>
    <property type="project" value="InterPro"/>
</dbReference>
<proteinExistence type="inferred from homology"/>
<evidence type="ECO:0000256" key="5">
    <source>
        <dbReference type="ARBA" id="ARBA00023163"/>
    </source>
</evidence>
<comment type="caution">
    <text evidence="9">The sequence shown here is derived from an EMBL/GenBank/DDBJ whole genome shotgun (WGS) entry which is preliminary data.</text>
</comment>
<dbReference type="Gene3D" id="1.10.10.10">
    <property type="entry name" value="Winged helix-like DNA-binding domain superfamily/Winged helix DNA-binding domain"/>
    <property type="match status" value="1"/>
</dbReference>
<dbReference type="InterPro" id="IPR013324">
    <property type="entry name" value="RNA_pol_sigma_r3/r4-like"/>
</dbReference>
<dbReference type="SUPFAM" id="SSF88659">
    <property type="entry name" value="Sigma3 and sigma4 domains of RNA polymerase sigma factors"/>
    <property type="match status" value="1"/>
</dbReference>
<sequence>MSDLVATDGADVVEEQFEPFRVELTGYCYRMLGSVFEAEDAVQDTMVRAWKSFDRFEGRSSVRSWLYRIATNVCLDSLNGRERRARPMDLSSPVPASSALTPARPEATWIEPIPDGRVVPSVADPAEVAVARESVRLAFVAALQHLPPRQRAVLILREVLAWKASEVAELLGSSVASVNSALQRARAALAEGEITATDPVRPMDEEQQSLLARYVDAFERYDLDSLTALLREDATLSMPPYELWLRGHADIREWFLGTGIGCRGSRLVPIVANGTPGFGQYRSSGPGGSFEPWALQVIEISEGQIIGLNAFLDVPHLFPLFGLPATLDA</sequence>
<dbReference type="Pfam" id="PF12680">
    <property type="entry name" value="SnoaL_2"/>
    <property type="match status" value="1"/>
</dbReference>
<keyword evidence="3" id="KW-0805">Transcription regulation</keyword>
<dbReference type="PANTHER" id="PTHR43133:SF65">
    <property type="entry name" value="ECF RNA POLYMERASE SIGMA FACTOR SIGG"/>
    <property type="match status" value="1"/>
</dbReference>
<dbReference type="InterPro" id="IPR013249">
    <property type="entry name" value="RNA_pol_sigma70_r4_t2"/>
</dbReference>
<accession>A0A1T3P610</accession>
<dbReference type="Pfam" id="PF08281">
    <property type="entry name" value="Sigma70_r4_2"/>
    <property type="match status" value="1"/>
</dbReference>
<dbReference type="Pfam" id="PF04542">
    <property type="entry name" value="Sigma70_r2"/>
    <property type="match status" value="1"/>
</dbReference>
<evidence type="ECO:0000313" key="9">
    <source>
        <dbReference type="EMBL" id="OPC84432.1"/>
    </source>
</evidence>
<dbReference type="InterPro" id="IPR014305">
    <property type="entry name" value="RNA_pol_sigma-G_actinobac"/>
</dbReference>
<keyword evidence="10" id="KW-1185">Reference proteome</keyword>
<dbReference type="Proteomes" id="UP000190037">
    <property type="component" value="Unassembled WGS sequence"/>
</dbReference>
<dbReference type="InterPro" id="IPR013325">
    <property type="entry name" value="RNA_pol_sigma_r2"/>
</dbReference>
<name>A0A1T3P610_9ACTN</name>
<feature type="domain" description="SnoaL-like" evidence="8">
    <location>
        <begin position="212"/>
        <end position="306"/>
    </location>
</feature>
<keyword evidence="4" id="KW-0731">Sigma factor</keyword>
<evidence type="ECO:0000256" key="4">
    <source>
        <dbReference type="ARBA" id="ARBA00023082"/>
    </source>
</evidence>
<dbReference type="InterPro" id="IPR007627">
    <property type="entry name" value="RNA_pol_sigma70_r2"/>
</dbReference>
<dbReference type="eggNOG" id="COG1595">
    <property type="taxonomic scope" value="Bacteria"/>
</dbReference>
<dbReference type="InterPro" id="IPR039425">
    <property type="entry name" value="RNA_pol_sigma-70-like"/>
</dbReference>
<dbReference type="GO" id="GO:0016987">
    <property type="term" value="F:sigma factor activity"/>
    <property type="evidence" value="ECO:0007669"/>
    <property type="project" value="UniProtKB-KW"/>
</dbReference>
<comment type="similarity">
    <text evidence="1">Belongs to the sigma-70 factor family. ECF subfamily.</text>
</comment>
<dbReference type="SUPFAM" id="SSF54427">
    <property type="entry name" value="NTF2-like"/>
    <property type="match status" value="1"/>
</dbReference>
<dbReference type="InterPro" id="IPR037401">
    <property type="entry name" value="SnoaL-like"/>
</dbReference>
<dbReference type="NCBIfam" id="NF006089">
    <property type="entry name" value="PRK08241.1"/>
    <property type="match status" value="1"/>
</dbReference>
<evidence type="ECO:0000259" key="7">
    <source>
        <dbReference type="Pfam" id="PF08281"/>
    </source>
</evidence>
<dbReference type="InterPro" id="IPR036388">
    <property type="entry name" value="WH-like_DNA-bd_sf"/>
</dbReference>
<dbReference type="RefSeq" id="WP_078978729.1">
    <property type="nucleotide sequence ID" value="NZ_MWQN01000001.1"/>
</dbReference>
<dbReference type="GO" id="GO:0003677">
    <property type="term" value="F:DNA binding"/>
    <property type="evidence" value="ECO:0007669"/>
    <property type="project" value="InterPro"/>
</dbReference>
<evidence type="ECO:0000313" key="10">
    <source>
        <dbReference type="Proteomes" id="UP000190037"/>
    </source>
</evidence>
<dbReference type="SUPFAM" id="SSF88946">
    <property type="entry name" value="Sigma2 domain of RNA polymerase sigma factors"/>
    <property type="match status" value="1"/>
</dbReference>
<evidence type="ECO:0000256" key="2">
    <source>
        <dbReference type="ARBA" id="ARBA00011344"/>
    </source>
</evidence>
<feature type="domain" description="RNA polymerase sigma-70 region 2" evidence="6">
    <location>
        <begin position="21"/>
        <end position="83"/>
    </location>
</feature>
<protein>
    <submittedName>
        <fullName evidence="9">RNA polymerase subunit sigma-70</fullName>
    </submittedName>
</protein>
<dbReference type="Gene3D" id="3.10.450.50">
    <property type="match status" value="1"/>
</dbReference>
<dbReference type="STRING" id="159449.B4N89_29035"/>
<dbReference type="AlphaFoldDB" id="A0A1T3P610"/>
<reference evidence="9 10" key="1">
    <citation type="submission" date="2017-03" db="EMBL/GenBank/DDBJ databases">
        <title>Draft genome sequence of Streptomyces scabrisporus NF3, endophyte isolated from Amphipterygium adstringens.</title>
        <authorList>
            <person name="Vazquez M."/>
            <person name="Ceapa C.D."/>
            <person name="Rodriguez Luna D."/>
            <person name="Sanchez Esquivel S."/>
        </authorList>
    </citation>
    <scope>NUCLEOTIDE SEQUENCE [LARGE SCALE GENOMIC DNA]</scope>
    <source>
        <strain evidence="9 10">NF3</strain>
    </source>
</reference>
<dbReference type="EMBL" id="MWQN01000001">
    <property type="protein sequence ID" value="OPC84432.1"/>
    <property type="molecule type" value="Genomic_DNA"/>
</dbReference>
<gene>
    <name evidence="9" type="ORF">B4N89_29035</name>
</gene>
<feature type="domain" description="RNA polymerase sigma factor 70 region 4 type 2" evidence="7">
    <location>
        <begin position="137"/>
        <end position="189"/>
    </location>
</feature>
<evidence type="ECO:0000256" key="3">
    <source>
        <dbReference type="ARBA" id="ARBA00023015"/>
    </source>
</evidence>
<dbReference type="InterPro" id="IPR032710">
    <property type="entry name" value="NTF2-like_dom_sf"/>
</dbReference>
<dbReference type="Gene3D" id="1.10.1740.10">
    <property type="match status" value="1"/>
</dbReference>
<evidence type="ECO:0000259" key="8">
    <source>
        <dbReference type="Pfam" id="PF12680"/>
    </source>
</evidence>
<dbReference type="InterPro" id="IPR014284">
    <property type="entry name" value="RNA_pol_sigma-70_dom"/>
</dbReference>
<comment type="subunit">
    <text evidence="2">Interacts transiently with the RNA polymerase catalytic core formed by RpoA, RpoB, RpoC and RpoZ (2 alpha, 1 beta, 1 beta' and 1 omega subunit) to form the RNA polymerase holoenzyme that can initiate transcription.</text>
</comment>
<dbReference type="NCBIfam" id="TIGR02937">
    <property type="entry name" value="sigma70-ECF"/>
    <property type="match status" value="1"/>
</dbReference>
<dbReference type="NCBIfam" id="TIGR02960">
    <property type="entry name" value="SigX5"/>
    <property type="match status" value="1"/>
</dbReference>
<evidence type="ECO:0000256" key="1">
    <source>
        <dbReference type="ARBA" id="ARBA00010641"/>
    </source>
</evidence>
<dbReference type="PANTHER" id="PTHR43133">
    <property type="entry name" value="RNA POLYMERASE ECF-TYPE SIGMA FACTO"/>
    <property type="match status" value="1"/>
</dbReference>
<evidence type="ECO:0000259" key="6">
    <source>
        <dbReference type="Pfam" id="PF04542"/>
    </source>
</evidence>
<organism evidence="9 10">
    <name type="scientific">Embleya scabrispora</name>
    <dbReference type="NCBI Taxonomy" id="159449"/>
    <lineage>
        <taxon>Bacteria</taxon>
        <taxon>Bacillati</taxon>
        <taxon>Actinomycetota</taxon>
        <taxon>Actinomycetes</taxon>
        <taxon>Kitasatosporales</taxon>
        <taxon>Streptomycetaceae</taxon>
        <taxon>Embleya</taxon>
    </lineage>
</organism>
<keyword evidence="5" id="KW-0804">Transcription</keyword>